<evidence type="ECO:0000259" key="2">
    <source>
        <dbReference type="Pfam" id="PF07727"/>
    </source>
</evidence>
<protein>
    <submittedName>
        <fullName evidence="3">Transmembrane signal receptor</fullName>
    </submittedName>
</protein>
<keyword evidence="4" id="KW-1185">Reference proteome</keyword>
<feature type="compositionally biased region" description="Basic and acidic residues" evidence="1">
    <location>
        <begin position="60"/>
        <end position="71"/>
    </location>
</feature>
<evidence type="ECO:0000256" key="1">
    <source>
        <dbReference type="SAM" id="MobiDB-lite"/>
    </source>
</evidence>
<dbReference type="Proteomes" id="UP001454036">
    <property type="component" value="Unassembled WGS sequence"/>
</dbReference>
<keyword evidence="3" id="KW-0675">Receptor</keyword>
<feature type="domain" description="Reverse transcriptase Ty1/copia-type" evidence="2">
    <location>
        <begin position="103"/>
        <end position="254"/>
    </location>
</feature>
<dbReference type="Pfam" id="PF07727">
    <property type="entry name" value="RVT_2"/>
    <property type="match status" value="1"/>
</dbReference>
<organism evidence="3 4">
    <name type="scientific">Lithospermum erythrorhizon</name>
    <name type="common">Purple gromwell</name>
    <name type="synonym">Lithospermum officinale var. erythrorhizon</name>
    <dbReference type="NCBI Taxonomy" id="34254"/>
    <lineage>
        <taxon>Eukaryota</taxon>
        <taxon>Viridiplantae</taxon>
        <taxon>Streptophyta</taxon>
        <taxon>Embryophyta</taxon>
        <taxon>Tracheophyta</taxon>
        <taxon>Spermatophyta</taxon>
        <taxon>Magnoliopsida</taxon>
        <taxon>eudicotyledons</taxon>
        <taxon>Gunneridae</taxon>
        <taxon>Pentapetalae</taxon>
        <taxon>asterids</taxon>
        <taxon>lamiids</taxon>
        <taxon>Boraginales</taxon>
        <taxon>Boraginaceae</taxon>
        <taxon>Boraginoideae</taxon>
        <taxon>Lithospermeae</taxon>
        <taxon>Lithospermum</taxon>
    </lineage>
</organism>
<comment type="caution">
    <text evidence="3">The sequence shown here is derived from an EMBL/GenBank/DDBJ whole genome shotgun (WGS) entry which is preliminary data.</text>
</comment>
<dbReference type="PANTHER" id="PTHR43383:SF2">
    <property type="entry name" value="AMIDOHYDROLASE 2 FAMILY PROTEIN"/>
    <property type="match status" value="1"/>
</dbReference>
<proteinExistence type="predicted"/>
<evidence type="ECO:0000313" key="4">
    <source>
        <dbReference type="Proteomes" id="UP001454036"/>
    </source>
</evidence>
<feature type="region of interest" description="Disordered" evidence="1">
    <location>
        <begin position="52"/>
        <end position="86"/>
    </location>
</feature>
<accession>A0AAV3QDS8</accession>
<keyword evidence="3" id="KW-0812">Transmembrane</keyword>
<reference evidence="3 4" key="1">
    <citation type="submission" date="2024-01" db="EMBL/GenBank/DDBJ databases">
        <title>The complete chloroplast genome sequence of Lithospermum erythrorhizon: insights into the phylogenetic relationship among Boraginaceae species and the maternal lineages of purple gromwells.</title>
        <authorList>
            <person name="Okada T."/>
            <person name="Watanabe K."/>
        </authorList>
    </citation>
    <scope>NUCLEOTIDE SEQUENCE [LARGE SCALE GENOMIC DNA]</scope>
</reference>
<name>A0AAV3QDS8_LITER</name>
<dbReference type="EMBL" id="BAABME010003993">
    <property type="protein sequence ID" value="GAA0160790.1"/>
    <property type="molecule type" value="Genomic_DNA"/>
</dbReference>
<evidence type="ECO:0000313" key="3">
    <source>
        <dbReference type="EMBL" id="GAA0160790.1"/>
    </source>
</evidence>
<sequence length="257" mass="29151">MIVTRNTRKKIQKERVYEFLTGLNQAYDEVKGRIISRTPFPITEEAFSKAKPQINPHHARLSEARDGEKSNWRSSNRSTGGGAKNGGDYVRVANGMPIMIRGKKKTIGFKWVITVKYNEKGEIERYKARLVANGFTQTYGIDFSEIFAPVAKLNTVRVLLSLATNLEWGLHQLDNKNVFLNGGLEEEVYMIQPPGFEQGNNRVCKLQKSLYGLKQSLRAWFHKFSKEVKNSGYIQSQADHTIFINHTGNGELTVLIA</sequence>
<gene>
    <name evidence="3" type="ORF">LIER_17264</name>
</gene>
<keyword evidence="3" id="KW-0472">Membrane</keyword>
<dbReference type="InterPro" id="IPR013103">
    <property type="entry name" value="RVT_2"/>
</dbReference>
<dbReference type="AlphaFoldDB" id="A0AAV3QDS8"/>
<dbReference type="PANTHER" id="PTHR43383">
    <property type="entry name" value="NODULIN 6"/>
    <property type="match status" value="1"/>
</dbReference>